<dbReference type="Proteomes" id="UP001150830">
    <property type="component" value="Unassembled WGS sequence"/>
</dbReference>
<evidence type="ECO:0000259" key="5">
    <source>
        <dbReference type="PROSITE" id="PS50931"/>
    </source>
</evidence>
<sequence length="321" mass="35766">MANWEGVQEFVAVAETGSFTRAAQRLGISVAQISRQVSALESRLSTELLHRTTRKVSVTEAGRLYYQHCRPLLEGLDEAERALTRLQGQASGLIRLTAPITYGEQQVAPLLNGFLLQHPAVRFDLQLTNQKLDLIDGGLDLAIRLGRLEDSSMMARRLGSRRLYVCASPSYLSQYGEPRTLAELQDHNCLPGTLDSWRFRESGQERSLRVNGSLRVNSGFALVDAAIKGIGLVQLPDYYVSDHMARGELVPILEEFQPDDEGIWALYPRSRHLLPKIRLLVDYLYDALNNGPANQVTASAAARIVTRGLDDWRELGEAEPL</sequence>
<dbReference type="SUPFAM" id="SSF53850">
    <property type="entry name" value="Periplasmic binding protein-like II"/>
    <property type="match status" value="1"/>
</dbReference>
<proteinExistence type="inferred from homology"/>
<keyword evidence="7" id="KW-1185">Reference proteome</keyword>
<organism evidence="6 7">
    <name type="scientific">Parathalassolituus penaei</name>
    <dbReference type="NCBI Taxonomy" id="2997323"/>
    <lineage>
        <taxon>Bacteria</taxon>
        <taxon>Pseudomonadati</taxon>
        <taxon>Pseudomonadota</taxon>
        <taxon>Gammaproteobacteria</taxon>
        <taxon>Oceanospirillales</taxon>
        <taxon>Oceanospirillaceae</taxon>
        <taxon>Parathalassolituus</taxon>
    </lineage>
</organism>
<dbReference type="GO" id="GO:0006351">
    <property type="term" value="P:DNA-templated transcription"/>
    <property type="evidence" value="ECO:0007669"/>
    <property type="project" value="TreeGrafter"/>
</dbReference>
<accession>A0A9X3EB37</accession>
<dbReference type="GO" id="GO:0043565">
    <property type="term" value="F:sequence-specific DNA binding"/>
    <property type="evidence" value="ECO:0007669"/>
    <property type="project" value="TreeGrafter"/>
</dbReference>
<dbReference type="RefSeq" id="WP_283172496.1">
    <property type="nucleotide sequence ID" value="NZ_JAPNOA010000016.1"/>
</dbReference>
<dbReference type="InterPro" id="IPR036388">
    <property type="entry name" value="WH-like_DNA-bd_sf"/>
</dbReference>
<dbReference type="InterPro" id="IPR036390">
    <property type="entry name" value="WH_DNA-bd_sf"/>
</dbReference>
<reference evidence="6" key="1">
    <citation type="submission" date="2022-11" db="EMBL/GenBank/DDBJ databases">
        <title>Parathalassolutuus dongxingensis gen. nov., sp. nov., a novel member of family Oceanospirillaceae isolated from a coastal shrimp pond in Guangxi, China.</title>
        <authorList>
            <person name="Chen H."/>
        </authorList>
    </citation>
    <scope>NUCLEOTIDE SEQUENCE</scope>
    <source>
        <strain evidence="6">G-43</strain>
    </source>
</reference>
<dbReference type="InterPro" id="IPR005119">
    <property type="entry name" value="LysR_subst-bd"/>
</dbReference>
<dbReference type="Gene3D" id="1.10.10.10">
    <property type="entry name" value="Winged helix-like DNA-binding domain superfamily/Winged helix DNA-binding domain"/>
    <property type="match status" value="1"/>
</dbReference>
<evidence type="ECO:0000313" key="7">
    <source>
        <dbReference type="Proteomes" id="UP001150830"/>
    </source>
</evidence>
<evidence type="ECO:0000313" key="6">
    <source>
        <dbReference type="EMBL" id="MCY0964278.1"/>
    </source>
</evidence>
<evidence type="ECO:0000256" key="1">
    <source>
        <dbReference type="ARBA" id="ARBA00009437"/>
    </source>
</evidence>
<name>A0A9X3EB37_9GAMM</name>
<dbReference type="InterPro" id="IPR000847">
    <property type="entry name" value="LysR_HTH_N"/>
</dbReference>
<protein>
    <submittedName>
        <fullName evidence="6">LysR substrate-binding domain-containing protein</fullName>
    </submittedName>
</protein>
<dbReference type="InterPro" id="IPR058163">
    <property type="entry name" value="LysR-type_TF_proteobact-type"/>
</dbReference>
<evidence type="ECO:0000256" key="4">
    <source>
        <dbReference type="ARBA" id="ARBA00023163"/>
    </source>
</evidence>
<keyword evidence="4" id="KW-0804">Transcription</keyword>
<evidence type="ECO:0000256" key="3">
    <source>
        <dbReference type="ARBA" id="ARBA00023125"/>
    </source>
</evidence>
<gene>
    <name evidence="6" type="ORF">OUO13_03695</name>
</gene>
<dbReference type="GO" id="GO:0003700">
    <property type="term" value="F:DNA-binding transcription factor activity"/>
    <property type="evidence" value="ECO:0007669"/>
    <property type="project" value="InterPro"/>
</dbReference>
<dbReference type="Pfam" id="PF00126">
    <property type="entry name" value="HTH_1"/>
    <property type="match status" value="1"/>
</dbReference>
<dbReference type="AlphaFoldDB" id="A0A9X3EB37"/>
<keyword evidence="3" id="KW-0238">DNA-binding</keyword>
<dbReference type="EMBL" id="JAPNOA010000016">
    <property type="protein sequence ID" value="MCY0964278.1"/>
    <property type="molecule type" value="Genomic_DNA"/>
</dbReference>
<dbReference type="Pfam" id="PF03466">
    <property type="entry name" value="LysR_substrate"/>
    <property type="match status" value="1"/>
</dbReference>
<comment type="caution">
    <text evidence="6">The sequence shown here is derived from an EMBL/GenBank/DDBJ whole genome shotgun (WGS) entry which is preliminary data.</text>
</comment>
<dbReference type="PROSITE" id="PS50931">
    <property type="entry name" value="HTH_LYSR"/>
    <property type="match status" value="1"/>
</dbReference>
<feature type="domain" description="HTH lysR-type" evidence="5">
    <location>
        <begin position="10"/>
        <end position="59"/>
    </location>
</feature>
<comment type="similarity">
    <text evidence="1">Belongs to the LysR transcriptional regulatory family.</text>
</comment>
<dbReference type="Gene3D" id="3.40.190.290">
    <property type="match status" value="1"/>
</dbReference>
<dbReference type="SUPFAM" id="SSF46785">
    <property type="entry name" value="Winged helix' DNA-binding domain"/>
    <property type="match status" value="1"/>
</dbReference>
<evidence type="ECO:0000256" key="2">
    <source>
        <dbReference type="ARBA" id="ARBA00023015"/>
    </source>
</evidence>
<dbReference type="FunFam" id="1.10.10.10:FF:000001">
    <property type="entry name" value="LysR family transcriptional regulator"/>
    <property type="match status" value="1"/>
</dbReference>
<dbReference type="FunFam" id="3.40.190.290:FF:000001">
    <property type="entry name" value="Transcriptional regulator, LysR family"/>
    <property type="match status" value="1"/>
</dbReference>
<dbReference type="PANTHER" id="PTHR30537:SF10">
    <property type="entry name" value="TRANSCRIPTIONAL REGULATOR-RELATED"/>
    <property type="match status" value="1"/>
</dbReference>
<keyword evidence="2" id="KW-0805">Transcription regulation</keyword>
<dbReference type="PANTHER" id="PTHR30537">
    <property type="entry name" value="HTH-TYPE TRANSCRIPTIONAL REGULATOR"/>
    <property type="match status" value="1"/>
</dbReference>